<evidence type="ECO:0000259" key="14">
    <source>
        <dbReference type="Pfam" id="PF01336"/>
    </source>
</evidence>
<feature type="domain" description="DNA polymerase III alpha subunit finger" evidence="18">
    <location>
        <begin position="533"/>
        <end position="692"/>
    </location>
</feature>
<dbReference type="InterPro" id="IPR011708">
    <property type="entry name" value="DNA_pol3_alpha_NTPase_dom"/>
</dbReference>
<comment type="similarity">
    <text evidence="2">Belongs to the DNA polymerase type-C family. DnaE2 subfamily.</text>
</comment>
<dbReference type="CDD" id="cd07431">
    <property type="entry name" value="PHP_PolIIIA"/>
    <property type="match status" value="1"/>
</dbReference>
<evidence type="ECO:0000259" key="16">
    <source>
        <dbReference type="Pfam" id="PF07733"/>
    </source>
</evidence>
<evidence type="ECO:0000259" key="17">
    <source>
        <dbReference type="Pfam" id="PF14579"/>
    </source>
</evidence>
<feature type="domain" description="DNA polymerase helix-hairpin-helix motif" evidence="17">
    <location>
        <begin position="766"/>
        <end position="847"/>
    </location>
</feature>
<evidence type="ECO:0000256" key="9">
    <source>
        <dbReference type="ARBA" id="ARBA00022705"/>
    </source>
</evidence>
<keyword evidence="8" id="KW-0548">Nucleotidyltransferase</keyword>
<dbReference type="CDD" id="cd04485">
    <property type="entry name" value="DnaE_OBF"/>
    <property type="match status" value="1"/>
</dbReference>
<evidence type="ECO:0000313" key="19">
    <source>
        <dbReference type="EMBL" id="QUX26054.1"/>
    </source>
</evidence>
<dbReference type="InterPro" id="IPR004805">
    <property type="entry name" value="DnaE2/DnaE/PolC"/>
</dbReference>
<dbReference type="Pfam" id="PF14579">
    <property type="entry name" value="HHH_6"/>
    <property type="match status" value="1"/>
</dbReference>
<sequence>MRHGTAAPAALVEQAAHQGQPMAALTDRDGVYGAAEHIDTCRRTGVRPVLGVDLALASPDGGRVVLLARGATGWASVCHLVTTAHHDGAGPAITRDQVAEHAHGLVVLLGTDSDVGLALAQRRGSHARDLLTAWRATGAEIVLAPHQHGADGQLHTARSLVRMADDERLLAVLTNTVRYPDPGDASVAQALDRIRLYSPGGHTPGPPTTSAHLADAAHMEAVAAGVCAGDTTRARRLIAHTLALAASCALDPVADLGAGRIHLPDRPDAPAELRSRLDAGAARLGLDRSRAVRDRVEQELATVTRMGLESYLLTIADAADAIRAKNIRCSARGSAVGSMIVHQLGISAIDPLEHGLLFERFCGPDRPMPDVDLDVESARRLEAYDAVIAAHPGSSAAVAMIDTYRARSAIRDAGLALSLPTVEVERIAALMPRVRASRICDTIRELPELRAMDGWNTPRMRELVDLAQRLSDLPRHVAMHPCGLVLSDHSLPDRLPTRPSGSGHAMVMADKDAVESWTWGLLKLDVLGVRMQSTLAHALGEVERTTGKALDLDAIPDGDPATAHMIAASRTIGCFQTESPGQRELVSRLRPATVADLTIDISLFRPGPVGSDLVTDYLTARTTGRPAPTAHPLLEPILAETGGVMIWHEQMLRILDAMTGCGLHQAESWRRALKTPEGLREVASEFHTAATAQGHTPATIDAVWERLAAFAAFGFTKAHGVAFAQVAYQSAWMKRHHPAAFAAGLFTHNPGMYPRRTLLAEMRRFGVRVLPMDIHASKRTWRVEQVDEDHWGVRPALSDIGSLTPAETDRILGSRPFTGLRDLIVRAHPSTPALDDLILVGALDHLTGADQDDGPDRRDLLLHAHSLARAHPRSAAGAGQLALATTPDQVPAGQGTPMTHTERLEEEARILGYEISGHLMDRHADRLADLAARPRPPLVAAADLHRVPTGTTVAVAGLTIALQTPPMRSGRRVIFASIEDRTGVVEAAMFADAQEHSAGVFRTEPVVVVTGRVRRSAPGALPTLTITTVRALRP</sequence>
<reference evidence="19 20" key="1">
    <citation type="submission" date="2021-05" db="EMBL/GenBank/DDBJ databases">
        <title>Direct Submission.</title>
        <authorList>
            <person name="Li K."/>
            <person name="Gao J."/>
        </authorList>
    </citation>
    <scope>NUCLEOTIDE SEQUENCE [LARGE SCALE GENOMIC DNA]</scope>
    <source>
        <strain evidence="19 20">Mg02</strain>
    </source>
</reference>
<keyword evidence="6" id="KW-0963">Cytoplasm</keyword>
<comment type="similarity">
    <text evidence="3">Belongs to the DNA polymerase type-C family. DnaE subfamily.</text>
</comment>
<dbReference type="Pfam" id="PF02811">
    <property type="entry name" value="PHP"/>
    <property type="match status" value="1"/>
</dbReference>
<dbReference type="Pfam" id="PF07733">
    <property type="entry name" value="DNA_pol3_alpha"/>
    <property type="match status" value="1"/>
</dbReference>
<dbReference type="InterPro" id="IPR029460">
    <property type="entry name" value="DNAPol_HHH"/>
</dbReference>
<keyword evidence="7" id="KW-0808">Transferase</keyword>
<evidence type="ECO:0000256" key="12">
    <source>
        <dbReference type="ARBA" id="ARBA00023204"/>
    </source>
</evidence>
<evidence type="ECO:0000256" key="10">
    <source>
        <dbReference type="ARBA" id="ARBA00022763"/>
    </source>
</evidence>
<name>A0ABX8BXZ1_9ACTN</name>
<keyword evidence="11" id="KW-0239">DNA-directed DNA polymerase</keyword>
<keyword evidence="12" id="KW-0234">DNA repair</keyword>
<proteinExistence type="inferred from homology"/>
<comment type="catalytic activity">
    <reaction evidence="13">
        <text>DNA(n) + a 2'-deoxyribonucleoside 5'-triphosphate = DNA(n+1) + diphosphate</text>
        <dbReference type="Rhea" id="RHEA:22508"/>
        <dbReference type="Rhea" id="RHEA-COMP:17339"/>
        <dbReference type="Rhea" id="RHEA-COMP:17340"/>
        <dbReference type="ChEBI" id="CHEBI:33019"/>
        <dbReference type="ChEBI" id="CHEBI:61560"/>
        <dbReference type="ChEBI" id="CHEBI:173112"/>
        <dbReference type="EC" id="2.7.7.7"/>
    </reaction>
</comment>
<feature type="domain" description="OB" evidence="14">
    <location>
        <begin position="954"/>
        <end position="1027"/>
    </location>
</feature>
<evidence type="ECO:0000259" key="15">
    <source>
        <dbReference type="Pfam" id="PF02811"/>
    </source>
</evidence>
<evidence type="ECO:0000256" key="4">
    <source>
        <dbReference type="ARBA" id="ARBA00012417"/>
    </source>
</evidence>
<dbReference type="Pfam" id="PF17657">
    <property type="entry name" value="DNA_pol3_finger"/>
    <property type="match status" value="1"/>
</dbReference>
<evidence type="ECO:0000256" key="13">
    <source>
        <dbReference type="ARBA" id="ARBA00049244"/>
    </source>
</evidence>
<dbReference type="Gene3D" id="3.20.20.140">
    <property type="entry name" value="Metal-dependent hydrolases"/>
    <property type="match status" value="1"/>
</dbReference>
<organism evidence="19 20">
    <name type="scientific">Nocardiopsis changdeensis</name>
    <dbReference type="NCBI Taxonomy" id="2831969"/>
    <lineage>
        <taxon>Bacteria</taxon>
        <taxon>Bacillati</taxon>
        <taxon>Actinomycetota</taxon>
        <taxon>Actinomycetes</taxon>
        <taxon>Streptosporangiales</taxon>
        <taxon>Nocardiopsidaceae</taxon>
        <taxon>Nocardiopsis</taxon>
    </lineage>
</organism>
<comment type="subcellular location">
    <subcellularLocation>
        <location evidence="1">Cytoplasm</location>
    </subcellularLocation>
</comment>
<protein>
    <recommendedName>
        <fullName evidence="5">Error-prone DNA polymerase</fullName>
        <ecNumber evidence="4">2.7.7.7</ecNumber>
    </recommendedName>
</protein>
<evidence type="ECO:0000256" key="8">
    <source>
        <dbReference type="ARBA" id="ARBA00022695"/>
    </source>
</evidence>
<dbReference type="InterPro" id="IPR041931">
    <property type="entry name" value="DNA_pol3_alpha_thumb_dom"/>
</dbReference>
<dbReference type="EC" id="2.7.7.7" evidence="4"/>
<evidence type="ECO:0000256" key="5">
    <source>
        <dbReference type="ARBA" id="ARBA00017273"/>
    </source>
</evidence>
<keyword evidence="20" id="KW-1185">Reference proteome</keyword>
<dbReference type="Pfam" id="PF01336">
    <property type="entry name" value="tRNA_anti-codon"/>
    <property type="match status" value="1"/>
</dbReference>
<evidence type="ECO:0000256" key="7">
    <source>
        <dbReference type="ARBA" id="ARBA00022679"/>
    </source>
</evidence>
<evidence type="ECO:0000256" key="11">
    <source>
        <dbReference type="ARBA" id="ARBA00022932"/>
    </source>
</evidence>
<evidence type="ECO:0000259" key="18">
    <source>
        <dbReference type="Pfam" id="PF17657"/>
    </source>
</evidence>
<dbReference type="InterPro" id="IPR016195">
    <property type="entry name" value="Pol/histidinol_Pase-like"/>
</dbReference>
<keyword evidence="10" id="KW-0227">DNA damage</keyword>
<dbReference type="PANTHER" id="PTHR32294:SF4">
    <property type="entry name" value="ERROR-PRONE DNA POLYMERASE"/>
    <property type="match status" value="1"/>
</dbReference>
<dbReference type="InterPro" id="IPR004365">
    <property type="entry name" value="NA-bd_OB_tRNA"/>
</dbReference>
<gene>
    <name evidence="19" type="ORF">KGD84_18870</name>
</gene>
<evidence type="ECO:0000313" key="20">
    <source>
        <dbReference type="Proteomes" id="UP000676079"/>
    </source>
</evidence>
<dbReference type="Gene3D" id="1.10.10.1600">
    <property type="entry name" value="Bacterial DNA polymerase III alpha subunit, thumb domain"/>
    <property type="match status" value="1"/>
</dbReference>
<dbReference type="SUPFAM" id="SSF89550">
    <property type="entry name" value="PHP domain-like"/>
    <property type="match status" value="1"/>
</dbReference>
<evidence type="ECO:0000256" key="1">
    <source>
        <dbReference type="ARBA" id="ARBA00004496"/>
    </source>
</evidence>
<dbReference type="EMBL" id="CP074133">
    <property type="protein sequence ID" value="QUX26054.1"/>
    <property type="molecule type" value="Genomic_DNA"/>
</dbReference>
<feature type="domain" description="PHP" evidence="15">
    <location>
        <begin position="2"/>
        <end position="136"/>
    </location>
</feature>
<dbReference type="InterPro" id="IPR004013">
    <property type="entry name" value="PHP_dom"/>
</dbReference>
<accession>A0ABX8BXZ1</accession>
<dbReference type="Proteomes" id="UP000676079">
    <property type="component" value="Chromosome"/>
</dbReference>
<evidence type="ECO:0000256" key="3">
    <source>
        <dbReference type="ARBA" id="ARBA00009496"/>
    </source>
</evidence>
<evidence type="ECO:0000256" key="6">
    <source>
        <dbReference type="ARBA" id="ARBA00022490"/>
    </source>
</evidence>
<feature type="domain" description="Bacterial DNA polymerase III alpha subunit NTPase" evidence="16">
    <location>
        <begin position="279"/>
        <end position="528"/>
    </location>
</feature>
<evidence type="ECO:0000256" key="2">
    <source>
        <dbReference type="ARBA" id="ARBA00007391"/>
    </source>
</evidence>
<dbReference type="PANTHER" id="PTHR32294">
    <property type="entry name" value="DNA POLYMERASE III SUBUNIT ALPHA"/>
    <property type="match status" value="1"/>
</dbReference>
<dbReference type="InterPro" id="IPR040982">
    <property type="entry name" value="DNA_pol3_finger"/>
</dbReference>
<keyword evidence="9" id="KW-0235">DNA replication</keyword>